<evidence type="ECO:0000256" key="1">
    <source>
        <dbReference type="SAM" id="Phobius"/>
    </source>
</evidence>
<proteinExistence type="predicted"/>
<keyword evidence="1" id="KW-1133">Transmembrane helix</keyword>
<dbReference type="Pfam" id="PF09413">
    <property type="entry name" value="DUF2007"/>
    <property type="match status" value="1"/>
</dbReference>
<dbReference type="InterPro" id="IPR018551">
    <property type="entry name" value="DUF2007"/>
</dbReference>
<accession>A0ABY6NU04</accession>
<dbReference type="Gene3D" id="3.30.70.790">
    <property type="entry name" value="UreE, C-terminal domain"/>
    <property type="match status" value="1"/>
</dbReference>
<evidence type="ECO:0000259" key="2">
    <source>
        <dbReference type="Pfam" id="PF09413"/>
    </source>
</evidence>
<sequence>MSYSAIFETSAQNQVILLKNIFEQNNVRYRILDEAANTNFALGVRIEVHDRDKKRAEALLRENGFLDGSASKESAVSMSKFWLWLVIALMCVIFAAFFINMFMRG</sequence>
<dbReference type="EMBL" id="CP069620">
    <property type="protein sequence ID" value="UZH56399.1"/>
    <property type="molecule type" value="Genomic_DNA"/>
</dbReference>
<feature type="domain" description="DUF2007" evidence="2">
    <location>
        <begin position="6"/>
        <end position="63"/>
    </location>
</feature>
<keyword evidence="4" id="KW-1185">Reference proteome</keyword>
<keyword evidence="1" id="KW-0812">Transmembrane</keyword>
<protein>
    <submittedName>
        <fullName evidence="3">DUF2007 domain-containing protein</fullName>
    </submittedName>
</protein>
<organism evidence="3 4">
    <name type="scientific">Salinimicrobium tongyeongense</name>
    <dbReference type="NCBI Taxonomy" id="2809707"/>
    <lineage>
        <taxon>Bacteria</taxon>
        <taxon>Pseudomonadati</taxon>
        <taxon>Bacteroidota</taxon>
        <taxon>Flavobacteriia</taxon>
        <taxon>Flavobacteriales</taxon>
        <taxon>Flavobacteriaceae</taxon>
        <taxon>Salinimicrobium</taxon>
    </lineage>
</organism>
<evidence type="ECO:0000313" key="3">
    <source>
        <dbReference type="EMBL" id="UZH56399.1"/>
    </source>
</evidence>
<reference evidence="3" key="1">
    <citation type="submission" date="2021-02" db="EMBL/GenBank/DDBJ databases">
        <title>Salinimicrobium sp. nov. isolated from seawater in Tongyeong, Republic of Korea.</title>
        <authorList>
            <person name="Lee S.-J."/>
        </authorList>
    </citation>
    <scope>NUCLEOTIDE SEQUENCE</scope>
    <source>
        <strain evidence="3">HN-2-9-2</strain>
    </source>
</reference>
<gene>
    <name evidence="3" type="ORF">JRG66_05930</name>
</gene>
<evidence type="ECO:0000313" key="4">
    <source>
        <dbReference type="Proteomes" id="UP001163981"/>
    </source>
</evidence>
<name>A0ABY6NU04_9FLAO</name>
<keyword evidence="1" id="KW-0472">Membrane</keyword>
<dbReference type="Proteomes" id="UP001163981">
    <property type="component" value="Chromosome"/>
</dbReference>
<feature type="transmembrane region" description="Helical" evidence="1">
    <location>
        <begin position="81"/>
        <end position="103"/>
    </location>
</feature>
<dbReference type="RefSeq" id="WP_265164918.1">
    <property type="nucleotide sequence ID" value="NZ_CP069620.1"/>
</dbReference>